<evidence type="ECO:0000256" key="1">
    <source>
        <dbReference type="SAM" id="MobiDB-lite"/>
    </source>
</evidence>
<accession>A0A1S3E782</accession>
<sequence>MNKIMDTIEGRNMKKKVEAEAKVVSTSWQEKKELVEKEENVLRKDIEDLETWVDLIESMNDKQLKGYLESNPDDSKMTRDQKMKNKVQSTSKSKSSISSNGIMASVWRFDKK</sequence>
<dbReference type="GeneID" id="105852139"/>
<keyword evidence="2" id="KW-1185">Reference proteome</keyword>
<dbReference type="OrthoDB" id="777324at2759"/>
<proteinExistence type="predicted"/>
<organism evidence="2 3">
    <name type="scientific">Cicer arietinum</name>
    <name type="common">Chickpea</name>
    <name type="synonym">Garbanzo</name>
    <dbReference type="NCBI Taxonomy" id="3827"/>
    <lineage>
        <taxon>Eukaryota</taxon>
        <taxon>Viridiplantae</taxon>
        <taxon>Streptophyta</taxon>
        <taxon>Embryophyta</taxon>
        <taxon>Tracheophyta</taxon>
        <taxon>Spermatophyta</taxon>
        <taxon>Magnoliopsida</taxon>
        <taxon>eudicotyledons</taxon>
        <taxon>Gunneridae</taxon>
        <taxon>Pentapetalae</taxon>
        <taxon>rosids</taxon>
        <taxon>fabids</taxon>
        <taxon>Fabales</taxon>
        <taxon>Fabaceae</taxon>
        <taxon>Papilionoideae</taxon>
        <taxon>50 kb inversion clade</taxon>
        <taxon>NPAAA clade</taxon>
        <taxon>Hologalegina</taxon>
        <taxon>IRL clade</taxon>
        <taxon>Cicereae</taxon>
        <taxon>Cicer</taxon>
    </lineage>
</organism>
<reference evidence="3" key="2">
    <citation type="submission" date="2025-08" db="UniProtKB">
        <authorList>
            <consortium name="RefSeq"/>
        </authorList>
    </citation>
    <scope>IDENTIFICATION</scope>
    <source>
        <tissue evidence="3">Etiolated seedlings</tissue>
    </source>
</reference>
<feature type="compositionally biased region" description="Basic and acidic residues" evidence="1">
    <location>
        <begin position="73"/>
        <end position="83"/>
    </location>
</feature>
<dbReference type="AlphaFoldDB" id="A0A1S3E782"/>
<reference evidence="2" key="1">
    <citation type="journal article" date="2013" name="Nat. Biotechnol.">
        <title>Draft genome sequence of chickpea (Cicer arietinum) provides a resource for trait improvement.</title>
        <authorList>
            <person name="Varshney R.K."/>
            <person name="Song C."/>
            <person name="Saxena R.K."/>
            <person name="Azam S."/>
            <person name="Yu S."/>
            <person name="Sharpe A.G."/>
            <person name="Cannon S."/>
            <person name="Baek J."/>
            <person name="Rosen B.D."/>
            <person name="Tar'an B."/>
            <person name="Millan T."/>
            <person name="Zhang X."/>
            <person name="Ramsay L.D."/>
            <person name="Iwata A."/>
            <person name="Wang Y."/>
            <person name="Nelson W."/>
            <person name="Farmer A.D."/>
            <person name="Gaur P.M."/>
            <person name="Soderlund C."/>
            <person name="Penmetsa R.V."/>
            <person name="Xu C."/>
            <person name="Bharti A.K."/>
            <person name="He W."/>
            <person name="Winter P."/>
            <person name="Zhao S."/>
            <person name="Hane J.K."/>
            <person name="Carrasquilla-Garcia N."/>
            <person name="Condie J.A."/>
            <person name="Upadhyaya H.D."/>
            <person name="Luo M.C."/>
            <person name="Thudi M."/>
            <person name="Gowda C.L."/>
            <person name="Singh N.P."/>
            <person name="Lichtenzveig J."/>
            <person name="Gali K.K."/>
            <person name="Rubio J."/>
            <person name="Nadarajan N."/>
            <person name="Dolezel J."/>
            <person name="Bansal K.C."/>
            <person name="Xu X."/>
            <person name="Edwards D."/>
            <person name="Zhang G."/>
            <person name="Kahl G."/>
            <person name="Gil J."/>
            <person name="Singh K.B."/>
            <person name="Datta S.K."/>
            <person name="Jackson S.A."/>
            <person name="Wang J."/>
            <person name="Cook D.R."/>
        </authorList>
    </citation>
    <scope>NUCLEOTIDE SEQUENCE [LARGE SCALE GENOMIC DNA]</scope>
    <source>
        <strain evidence="2">cv. CDC Frontier</strain>
    </source>
</reference>
<feature type="region of interest" description="Disordered" evidence="1">
    <location>
        <begin position="66"/>
        <end position="99"/>
    </location>
</feature>
<feature type="compositionally biased region" description="Low complexity" evidence="1">
    <location>
        <begin position="86"/>
        <end position="99"/>
    </location>
</feature>
<gene>
    <name evidence="3" type="primary">LOC105852139</name>
</gene>
<dbReference type="RefSeq" id="XP_012571229.2">
    <property type="nucleotide sequence ID" value="XM_012715775.2"/>
</dbReference>
<dbReference type="Proteomes" id="UP000087171">
    <property type="component" value="Chromosome Ca1"/>
</dbReference>
<protein>
    <submittedName>
        <fullName evidence="3">Uncharacterized protein LOC105852139</fullName>
    </submittedName>
</protein>
<dbReference type="KEGG" id="cam:105852139"/>
<evidence type="ECO:0000313" key="3">
    <source>
        <dbReference type="RefSeq" id="XP_012571229.2"/>
    </source>
</evidence>
<name>A0A1S3E782_CICAR</name>
<evidence type="ECO:0000313" key="2">
    <source>
        <dbReference type="Proteomes" id="UP000087171"/>
    </source>
</evidence>